<gene>
    <name evidence="2" type="ORF">OZSIB_3152</name>
</gene>
<keyword evidence="1" id="KW-0472">Membrane</keyword>
<organism evidence="2 3">
    <name type="scientific">Candidatus Ozemobacter sibiricus</name>
    <dbReference type="NCBI Taxonomy" id="2268124"/>
    <lineage>
        <taxon>Bacteria</taxon>
        <taxon>Candidatus Ozemobacteria</taxon>
        <taxon>Candidatus Ozemobacterales</taxon>
        <taxon>Candidatus Ozemobacteraceae</taxon>
        <taxon>Candidatus Ozemobacter</taxon>
    </lineage>
</organism>
<keyword evidence="1" id="KW-1133">Transmembrane helix</keyword>
<keyword evidence="1" id="KW-0812">Transmembrane</keyword>
<dbReference type="AlphaFoldDB" id="A0A367ZQT0"/>
<proteinExistence type="predicted"/>
<sequence>MYKTISLVLILAVVGGLAIMSTGCGGDGGGILGAALGIIAIAAIASSGGAGAAAFAASVRHSPRAAVVATTGYKAVIKVNGVTATETTDLTKKDDNKELYINAEISVNPGTNEYSIELYPATANTTTDPLFKTYRVATVDNGGRTTDNPQLNATATARALAYEEWKKKYPTQTANATINDFSPNQADIDALALKIQNHLDTNMTATVLPDATFKWPATVTDDAKKVASDTPAPTPTTTGNIATGEAYIQPGFQWLPGQTEPQQVSQMQTVPEKIGIAFFPLPAPDNRLTLGNFFGPFTPFANQTTVIRYLPNVTSLDAVTQAGDTYNHHAFGGDSQATQLAENQVYDFLVDGYYGALQIHAVSAEMVTIRYKYNTTKGNKNLNPQAFAAKIAY</sequence>
<feature type="transmembrane region" description="Helical" evidence="1">
    <location>
        <begin position="30"/>
        <end position="55"/>
    </location>
</feature>
<dbReference type="PROSITE" id="PS51257">
    <property type="entry name" value="PROKAR_LIPOPROTEIN"/>
    <property type="match status" value="1"/>
</dbReference>
<evidence type="ECO:0000256" key="1">
    <source>
        <dbReference type="SAM" id="Phobius"/>
    </source>
</evidence>
<evidence type="ECO:0000313" key="2">
    <source>
        <dbReference type="EMBL" id="RCK80406.1"/>
    </source>
</evidence>
<accession>A0A367ZQT0</accession>
<reference evidence="2 3" key="1">
    <citation type="submission" date="2018-05" db="EMBL/GenBank/DDBJ databases">
        <title>A metagenomic window into the 2 km-deep terrestrial subsurface aquifer revealed taxonomically and functionally diverse microbial community comprising novel uncultured bacterial lineages.</title>
        <authorList>
            <person name="Kadnikov V.V."/>
            <person name="Mardanov A.V."/>
            <person name="Beletsky A.V."/>
            <person name="Banks D."/>
            <person name="Pimenov N.V."/>
            <person name="Frank Y.A."/>
            <person name="Karnachuk O.V."/>
            <person name="Ravin N.V."/>
        </authorList>
    </citation>
    <scope>NUCLEOTIDE SEQUENCE [LARGE SCALE GENOMIC DNA]</scope>
    <source>
        <strain evidence="2">BY5</strain>
    </source>
</reference>
<protein>
    <submittedName>
        <fullName evidence="2">Uncharacterized protein</fullName>
    </submittedName>
</protein>
<comment type="caution">
    <text evidence="2">The sequence shown here is derived from an EMBL/GenBank/DDBJ whole genome shotgun (WGS) entry which is preliminary data.</text>
</comment>
<evidence type="ECO:0000313" key="3">
    <source>
        <dbReference type="Proteomes" id="UP000252355"/>
    </source>
</evidence>
<dbReference type="Proteomes" id="UP000252355">
    <property type="component" value="Unassembled WGS sequence"/>
</dbReference>
<dbReference type="EMBL" id="QOQW01000006">
    <property type="protein sequence ID" value="RCK80406.1"/>
    <property type="molecule type" value="Genomic_DNA"/>
</dbReference>
<name>A0A367ZQT0_9BACT</name>